<dbReference type="OrthoDB" id="26525at2759"/>
<dbReference type="InterPro" id="IPR011992">
    <property type="entry name" value="EF-hand-dom_pair"/>
</dbReference>
<protein>
    <submittedName>
        <fullName evidence="4">Probable calcium-binding protein CML22</fullName>
    </submittedName>
</protein>
<evidence type="ECO:0000313" key="3">
    <source>
        <dbReference type="Proteomes" id="UP000504607"/>
    </source>
</evidence>
<dbReference type="InterPro" id="IPR018247">
    <property type="entry name" value="EF_Hand_1_Ca_BS"/>
</dbReference>
<accession>A0A6I9QJ06</accession>
<dbReference type="PANTHER" id="PTHR23064">
    <property type="entry name" value="TROPONIN"/>
    <property type="match status" value="1"/>
</dbReference>
<evidence type="ECO:0000313" key="4">
    <source>
        <dbReference type="RefSeq" id="XP_010909319.1"/>
    </source>
</evidence>
<feature type="domain" description="EF-hand" evidence="2">
    <location>
        <begin position="205"/>
        <end position="240"/>
    </location>
</feature>
<dbReference type="GO" id="GO:0005509">
    <property type="term" value="F:calcium ion binding"/>
    <property type="evidence" value="ECO:0007669"/>
    <property type="project" value="InterPro"/>
</dbReference>
<proteinExistence type="predicted"/>
<dbReference type="CDD" id="cd00051">
    <property type="entry name" value="EFh"/>
    <property type="match status" value="2"/>
</dbReference>
<dbReference type="PROSITE" id="PS50222">
    <property type="entry name" value="EF_HAND_2"/>
    <property type="match status" value="3"/>
</dbReference>
<evidence type="ECO:0000256" key="1">
    <source>
        <dbReference type="ARBA" id="ARBA00022837"/>
    </source>
</evidence>
<feature type="domain" description="EF-hand" evidence="2">
    <location>
        <begin position="167"/>
        <end position="202"/>
    </location>
</feature>
<dbReference type="InParanoid" id="A0A6I9QJ06"/>
<gene>
    <name evidence="4" type="primary">LOC105035454</name>
</gene>
<dbReference type="Gene3D" id="1.10.238.10">
    <property type="entry name" value="EF-hand"/>
    <property type="match status" value="1"/>
</dbReference>
<keyword evidence="3" id="KW-1185">Reference proteome</keyword>
<dbReference type="InterPro" id="IPR052591">
    <property type="entry name" value="CML21-like"/>
</dbReference>
<sequence length="249" mass="28778">MKATSGSFHPCPALTSFFFHKLGGALIKCEFPNKYRRQNQKLEKKVTEAIKQRAASRKRSFRSMNSIIMRFPHFKDGLGNIKDVFEQYDEDSNGTIDLEELKKCLSTLQVHLTEEEINGLYHYCDVDGNEGIQVNEFIILLCLIYLLMEPASATDRMSRIGSPQVEATFDAIVDAFLFLDKNGDGKIKRKDMMLAFNETTTKEKSPKHITLRRFKEMDWNKKGKVNFKEFLFSFTKWIGMDADDQESLE</sequence>
<dbReference type="GeneID" id="105035454"/>
<dbReference type="SMART" id="SM00054">
    <property type="entry name" value="EFh"/>
    <property type="match status" value="3"/>
</dbReference>
<reference evidence="4" key="1">
    <citation type="submission" date="2025-08" db="UniProtKB">
        <authorList>
            <consortium name="RefSeq"/>
        </authorList>
    </citation>
    <scope>IDENTIFICATION</scope>
</reference>
<dbReference type="InterPro" id="IPR002048">
    <property type="entry name" value="EF_hand_dom"/>
</dbReference>
<dbReference type="AlphaFoldDB" id="A0A6I9QJ06"/>
<dbReference type="SUPFAM" id="SSF47473">
    <property type="entry name" value="EF-hand"/>
    <property type="match status" value="1"/>
</dbReference>
<evidence type="ECO:0000259" key="2">
    <source>
        <dbReference type="PROSITE" id="PS50222"/>
    </source>
</evidence>
<dbReference type="KEGG" id="egu:105035454"/>
<dbReference type="RefSeq" id="XP_010909319.1">
    <property type="nucleotide sequence ID" value="XM_010911017.3"/>
</dbReference>
<name>A0A6I9QJ06_ELAGV</name>
<dbReference type="Proteomes" id="UP000504607">
    <property type="component" value="Unplaced"/>
</dbReference>
<feature type="domain" description="EF-hand" evidence="2">
    <location>
        <begin position="76"/>
        <end position="111"/>
    </location>
</feature>
<organism evidence="3 4">
    <name type="scientific">Elaeis guineensis var. tenera</name>
    <name type="common">Oil palm</name>
    <dbReference type="NCBI Taxonomy" id="51953"/>
    <lineage>
        <taxon>Eukaryota</taxon>
        <taxon>Viridiplantae</taxon>
        <taxon>Streptophyta</taxon>
        <taxon>Embryophyta</taxon>
        <taxon>Tracheophyta</taxon>
        <taxon>Spermatophyta</taxon>
        <taxon>Magnoliopsida</taxon>
        <taxon>Liliopsida</taxon>
        <taxon>Arecaceae</taxon>
        <taxon>Arecoideae</taxon>
        <taxon>Cocoseae</taxon>
        <taxon>Elaeidinae</taxon>
        <taxon>Elaeis</taxon>
    </lineage>
</organism>
<dbReference type="Pfam" id="PF13499">
    <property type="entry name" value="EF-hand_7"/>
    <property type="match status" value="2"/>
</dbReference>
<dbReference type="PROSITE" id="PS00018">
    <property type="entry name" value="EF_HAND_1"/>
    <property type="match status" value="1"/>
</dbReference>
<keyword evidence="1" id="KW-0106">Calcium</keyword>